<dbReference type="AlphaFoldDB" id="A0A2N5NBX1"/>
<comment type="caution">
    <text evidence="2">The sequence shown here is derived from an EMBL/GenBank/DDBJ whole genome shotgun (WGS) entry which is preliminary data.</text>
</comment>
<sequence length="43" mass="4678">MPMDTGAAGGWLHRLRGSPDGRPTSAHRKRRSTGFRSSANLMP</sequence>
<evidence type="ECO:0000256" key="1">
    <source>
        <dbReference type="SAM" id="MobiDB-lite"/>
    </source>
</evidence>
<dbReference type="EMBL" id="NFEZ01000002">
    <property type="protein sequence ID" value="PLT47828.1"/>
    <property type="molecule type" value="Genomic_DNA"/>
</dbReference>
<evidence type="ECO:0000313" key="3">
    <source>
        <dbReference type="Proteomes" id="UP000234789"/>
    </source>
</evidence>
<protein>
    <submittedName>
        <fullName evidence="2">Uncharacterized protein</fullName>
    </submittedName>
</protein>
<evidence type="ECO:0000313" key="2">
    <source>
        <dbReference type="EMBL" id="PLT47828.1"/>
    </source>
</evidence>
<dbReference type="Proteomes" id="UP000234789">
    <property type="component" value="Unassembled WGS sequence"/>
</dbReference>
<organism evidence="2 3">
    <name type="scientific">Paenibacillus pasadenensis</name>
    <dbReference type="NCBI Taxonomy" id="217090"/>
    <lineage>
        <taxon>Bacteria</taxon>
        <taxon>Bacillati</taxon>
        <taxon>Bacillota</taxon>
        <taxon>Bacilli</taxon>
        <taxon>Bacillales</taxon>
        <taxon>Paenibacillaceae</taxon>
        <taxon>Paenibacillus</taxon>
    </lineage>
</organism>
<keyword evidence="3" id="KW-1185">Reference proteome</keyword>
<proteinExistence type="predicted"/>
<reference evidence="2 3" key="1">
    <citation type="submission" date="2017-05" db="EMBL/GenBank/DDBJ databases">
        <title>Functional genome analysis of Paenibacillus pasadenensis strain R16: insights on endophytic life style and antifungal activity.</title>
        <authorList>
            <person name="Passera A."/>
            <person name="Marcolungo L."/>
            <person name="Casati P."/>
            <person name="Brasca M."/>
            <person name="Quaglino F."/>
            <person name="Delledonne M."/>
        </authorList>
    </citation>
    <scope>NUCLEOTIDE SEQUENCE [LARGE SCALE GENOMIC DNA]</scope>
    <source>
        <strain evidence="2 3">R16</strain>
    </source>
</reference>
<gene>
    <name evidence="2" type="ORF">B8V81_0735</name>
</gene>
<name>A0A2N5NBX1_9BACL</name>
<feature type="compositionally biased region" description="Polar residues" evidence="1">
    <location>
        <begin position="34"/>
        <end position="43"/>
    </location>
</feature>
<accession>A0A2N5NBX1</accession>
<feature type="region of interest" description="Disordered" evidence="1">
    <location>
        <begin position="1"/>
        <end position="43"/>
    </location>
</feature>